<dbReference type="GeneID" id="107226794"/>
<keyword evidence="7" id="KW-0328">Glycosyltransferase</keyword>
<dbReference type="OrthoDB" id="2019572at2759"/>
<dbReference type="SMART" id="SM00321">
    <property type="entry name" value="WSC"/>
    <property type="match status" value="1"/>
</dbReference>
<organism evidence="23">
    <name type="scientific">Neodiprion lecontei</name>
    <name type="common">Redheaded pine sawfly</name>
    <dbReference type="NCBI Taxonomy" id="441921"/>
    <lineage>
        <taxon>Eukaryota</taxon>
        <taxon>Metazoa</taxon>
        <taxon>Ecdysozoa</taxon>
        <taxon>Arthropoda</taxon>
        <taxon>Hexapoda</taxon>
        <taxon>Insecta</taxon>
        <taxon>Pterygota</taxon>
        <taxon>Neoptera</taxon>
        <taxon>Endopterygota</taxon>
        <taxon>Hymenoptera</taxon>
        <taxon>Tenthredinoidea</taxon>
        <taxon>Diprionidae</taxon>
        <taxon>Diprioninae</taxon>
        <taxon>Neodiprion</taxon>
    </lineage>
</organism>
<evidence type="ECO:0000256" key="1">
    <source>
        <dbReference type="ARBA" id="ARBA00004323"/>
    </source>
</evidence>
<feature type="transmembrane region" description="Helical" evidence="20">
    <location>
        <begin position="21"/>
        <end position="43"/>
    </location>
</feature>
<evidence type="ECO:0000256" key="18">
    <source>
        <dbReference type="ARBA" id="ARBA00042865"/>
    </source>
</evidence>
<dbReference type="InterPro" id="IPR003406">
    <property type="entry name" value="Glyco_trans_14"/>
</dbReference>
<comment type="subcellular location">
    <subcellularLocation>
        <location evidence="2">Endoplasmic reticulum membrane</location>
        <topology evidence="2">Single-pass type II membrane protein</topology>
    </subcellularLocation>
    <subcellularLocation>
        <location evidence="1">Golgi apparatus membrane</location>
        <topology evidence="1">Single-pass type II membrane protein</topology>
    </subcellularLocation>
</comment>
<dbReference type="KEGG" id="nlo:107226794"/>
<proteinExistence type="inferred from homology"/>
<dbReference type="GO" id="GO:0000139">
    <property type="term" value="C:Golgi membrane"/>
    <property type="evidence" value="ECO:0007669"/>
    <property type="project" value="UniProtKB-SubCell"/>
</dbReference>
<evidence type="ECO:0000256" key="3">
    <source>
        <dbReference type="ARBA" id="ARBA00004840"/>
    </source>
</evidence>
<keyword evidence="14" id="KW-0333">Golgi apparatus</keyword>
<keyword evidence="9 20" id="KW-0812">Transmembrane</keyword>
<evidence type="ECO:0000256" key="8">
    <source>
        <dbReference type="ARBA" id="ARBA00022679"/>
    </source>
</evidence>
<reference evidence="23" key="1">
    <citation type="submission" date="2025-08" db="UniProtKB">
        <authorList>
            <consortium name="RefSeq"/>
        </authorList>
    </citation>
    <scope>IDENTIFICATION</scope>
    <source>
        <tissue evidence="23">Thorax and Abdomen</tissue>
    </source>
</reference>
<comment type="pathway">
    <text evidence="4">Glycan metabolism; heparan sulfate biosynthesis.</text>
</comment>
<dbReference type="Pfam" id="PF02485">
    <property type="entry name" value="Branch"/>
    <property type="match status" value="1"/>
</dbReference>
<evidence type="ECO:0000259" key="21">
    <source>
        <dbReference type="PROSITE" id="PS51212"/>
    </source>
</evidence>
<evidence type="ECO:0000256" key="11">
    <source>
        <dbReference type="ARBA" id="ARBA00022824"/>
    </source>
</evidence>
<dbReference type="PANTHER" id="PTHR46025">
    <property type="entry name" value="XYLOSYLTRANSFERASE OXT"/>
    <property type="match status" value="1"/>
</dbReference>
<accession>A0A6J0CAC0</accession>
<evidence type="ECO:0000256" key="4">
    <source>
        <dbReference type="ARBA" id="ARBA00005093"/>
    </source>
</evidence>
<evidence type="ECO:0000256" key="2">
    <source>
        <dbReference type="ARBA" id="ARBA00004648"/>
    </source>
</evidence>
<dbReference type="EC" id="2.4.2.26" evidence="6"/>
<dbReference type="UniPathway" id="UPA00755"/>
<dbReference type="Pfam" id="PF01822">
    <property type="entry name" value="WSC"/>
    <property type="match status" value="1"/>
</dbReference>
<evidence type="ECO:0000256" key="6">
    <source>
        <dbReference type="ARBA" id="ARBA00011972"/>
    </source>
</evidence>
<dbReference type="Pfam" id="PF12529">
    <property type="entry name" value="Xylo_C"/>
    <property type="match status" value="1"/>
</dbReference>
<dbReference type="GO" id="GO:0015012">
    <property type="term" value="P:heparan sulfate proteoglycan biosynthetic process"/>
    <property type="evidence" value="ECO:0007669"/>
    <property type="project" value="UniProtKB-UniPathway"/>
</dbReference>
<evidence type="ECO:0000256" key="5">
    <source>
        <dbReference type="ARBA" id="ARBA00010195"/>
    </source>
</evidence>
<dbReference type="UniPathway" id="UPA00756"/>
<dbReference type="InterPro" id="IPR043538">
    <property type="entry name" value="XYLT"/>
</dbReference>
<evidence type="ECO:0000256" key="13">
    <source>
        <dbReference type="ARBA" id="ARBA00022989"/>
    </source>
</evidence>
<dbReference type="AlphaFoldDB" id="A0A6J0CAC0"/>
<keyword evidence="8" id="KW-0808">Transferase</keyword>
<keyword evidence="12" id="KW-0735">Signal-anchor</keyword>
<name>A0A6J0CAC0_NEOLC</name>
<evidence type="ECO:0000256" key="16">
    <source>
        <dbReference type="ARBA" id="ARBA00023157"/>
    </source>
</evidence>
<dbReference type="PANTHER" id="PTHR46025:SF3">
    <property type="entry name" value="XYLOSYLTRANSFERASE OXT"/>
    <property type="match status" value="1"/>
</dbReference>
<dbReference type="InterPro" id="IPR002889">
    <property type="entry name" value="WSC_carb-bd"/>
</dbReference>
<evidence type="ECO:0000256" key="10">
    <source>
        <dbReference type="ARBA" id="ARBA00022723"/>
    </source>
</evidence>
<evidence type="ECO:0000256" key="14">
    <source>
        <dbReference type="ARBA" id="ARBA00023034"/>
    </source>
</evidence>
<gene>
    <name evidence="23" type="primary">LOC107226794</name>
</gene>
<evidence type="ECO:0000256" key="19">
    <source>
        <dbReference type="ARBA" id="ARBA00047847"/>
    </source>
</evidence>
<dbReference type="GO" id="GO:0005789">
    <property type="term" value="C:endoplasmic reticulum membrane"/>
    <property type="evidence" value="ECO:0007669"/>
    <property type="project" value="UniProtKB-SubCell"/>
</dbReference>
<dbReference type="FunCoup" id="A0A6J0CAC0">
    <property type="interactions" value="407"/>
</dbReference>
<evidence type="ECO:0000256" key="20">
    <source>
        <dbReference type="SAM" id="Phobius"/>
    </source>
</evidence>
<keyword evidence="22" id="KW-1185">Reference proteome</keyword>
<keyword evidence="11" id="KW-0256">Endoplasmic reticulum</keyword>
<evidence type="ECO:0000256" key="12">
    <source>
        <dbReference type="ARBA" id="ARBA00022968"/>
    </source>
</evidence>
<dbReference type="CTD" id="5020"/>
<keyword evidence="16" id="KW-1015">Disulfide bond</keyword>
<keyword evidence="17" id="KW-0325">Glycoprotein</keyword>
<sequence>MASGKNQHDNRSSNCLRKYRIFFVFGIAILCVQVYLAYTFFALESENRRVIKSSLNNDILSVAEEGGGLLTGSRQLKLPPDKLETNTIKGAHYRNRTTRVKLDLKLLNFTPDCEITGREAVSAITRAKSQTCKQRIASVTCLSQQGLLYPKNLQSSCPHSPGFLDKPKNLGCFKDDKTLQVLSGYYAVYKGENSPDYCAKMCLQSGYPYSGVEYSIECFCGMEEPSQVRRLPDSSCNMKCPGNPKLSCGGYLTINIFWNGIQRFRPQEARNSSSKNSREKPARIAYLLTVNGRASRQVKRLISVLYHPSHFFYIHVDARQDYMYREMLGIEKKCTTKNIRVARGIGLRHASIWGGASLLKTLLSSANEILAQDHNWDFLVNLSESDFPVKSNARLTEFLTLNKGMNFVKSHGREVQRFITKQGLDKSFVECEARMWRIGDRKLPTGIQIDGGSDWVALSRDFVEYVANPVPDPLISGLLEVFRYTLLPAESFFHTALRNSRFCDTYIDNNLHVTNWKRKLGCKCQYRAIVDWCGCSPNDFKSEDFGRIKSTADRNLFFARKFEPTIDQRIIDRTEEWIYPSKSNKTQKLKGYDAYWQSVYHYADLSPMADDTLLTISDSLARLTYKNLKIEDYIFSQIKLLEATAYFRSNRFIGILIRCNANTNDLESLESSTFQNEFPEQVESLISLKQNITITKSWKNRIRNLAVSTDYDQKEQTFRNLVAAMSVLSTPVLAYELVPGFTPLRNLSVLWVDPYGHLADMGQLQMEEATLFGHIKPQLGEPLVIGTWHVLLMADSDLVAKLNFLVVPLAYWRNQKITLRKAKELHNGSLAPYQVNENINHWWTNYLSTSTINSSTTEQRIGLELERWIDALVSEYYEIKNTCWTVEMPEVRGKLEKCSETSWSSLSPDYKADIRNLC</sequence>
<evidence type="ECO:0000256" key="7">
    <source>
        <dbReference type="ARBA" id="ARBA00022676"/>
    </source>
</evidence>
<protein>
    <recommendedName>
        <fullName evidence="6">protein xylosyltransferase</fullName>
        <ecNumber evidence="6">2.4.2.26</ecNumber>
    </recommendedName>
    <alternativeName>
        <fullName evidence="18">Peptide O-xylosyltransferase</fullName>
    </alternativeName>
</protein>
<dbReference type="GO" id="GO:0030158">
    <property type="term" value="F:protein xylosyltransferase activity"/>
    <property type="evidence" value="ECO:0007669"/>
    <property type="project" value="UniProtKB-EC"/>
</dbReference>
<evidence type="ECO:0000313" key="23">
    <source>
        <dbReference type="RefSeq" id="XP_015523199.1"/>
    </source>
</evidence>
<dbReference type="InterPro" id="IPR024448">
    <property type="entry name" value="XylT_C"/>
</dbReference>
<comment type="similarity">
    <text evidence="5">Belongs to the glycosyltransferase 14 family. XylT subfamily.</text>
</comment>
<evidence type="ECO:0000256" key="15">
    <source>
        <dbReference type="ARBA" id="ARBA00023136"/>
    </source>
</evidence>
<evidence type="ECO:0000313" key="22">
    <source>
        <dbReference type="Proteomes" id="UP000829291"/>
    </source>
</evidence>
<dbReference type="InParanoid" id="A0A6J0CAC0"/>
<dbReference type="GO" id="GO:0050650">
    <property type="term" value="P:chondroitin sulfate proteoglycan biosynthetic process"/>
    <property type="evidence" value="ECO:0007669"/>
    <property type="project" value="TreeGrafter"/>
</dbReference>
<dbReference type="PROSITE" id="PS51212">
    <property type="entry name" value="WSC"/>
    <property type="match status" value="1"/>
</dbReference>
<evidence type="ECO:0000256" key="17">
    <source>
        <dbReference type="ARBA" id="ARBA00023180"/>
    </source>
</evidence>
<feature type="domain" description="WSC" evidence="21">
    <location>
        <begin position="166"/>
        <end position="260"/>
    </location>
</feature>
<dbReference type="GO" id="GO:0046872">
    <property type="term" value="F:metal ion binding"/>
    <property type="evidence" value="ECO:0007669"/>
    <property type="project" value="UniProtKB-KW"/>
</dbReference>
<evidence type="ECO:0000256" key="9">
    <source>
        <dbReference type="ARBA" id="ARBA00022692"/>
    </source>
</evidence>
<dbReference type="RefSeq" id="XP_015523199.1">
    <property type="nucleotide sequence ID" value="XM_015667713.2"/>
</dbReference>
<keyword evidence="10" id="KW-0479">Metal-binding</keyword>
<keyword evidence="15 20" id="KW-0472">Membrane</keyword>
<comment type="catalytic activity">
    <reaction evidence="19">
        <text>UDP-alpha-D-xylose + L-seryl-[protein] = 3-O-(beta-D-xylosyl)-L-seryl-[protein] + UDP + H(+)</text>
        <dbReference type="Rhea" id="RHEA:50192"/>
        <dbReference type="Rhea" id="RHEA-COMP:9863"/>
        <dbReference type="Rhea" id="RHEA-COMP:12567"/>
        <dbReference type="ChEBI" id="CHEBI:15378"/>
        <dbReference type="ChEBI" id="CHEBI:29999"/>
        <dbReference type="ChEBI" id="CHEBI:57632"/>
        <dbReference type="ChEBI" id="CHEBI:58223"/>
        <dbReference type="ChEBI" id="CHEBI:132085"/>
        <dbReference type="EC" id="2.4.2.26"/>
    </reaction>
</comment>
<dbReference type="Proteomes" id="UP000829291">
    <property type="component" value="Chromosome 1"/>
</dbReference>
<comment type="pathway">
    <text evidence="3">Glycan metabolism; chondroitin sulfate biosynthesis.</text>
</comment>
<keyword evidence="13 20" id="KW-1133">Transmembrane helix</keyword>